<gene>
    <name evidence="1" type="ORF">UFOPK1698_00384</name>
</gene>
<protein>
    <submittedName>
        <fullName evidence="1">Unannotated protein</fullName>
    </submittedName>
</protein>
<proteinExistence type="predicted"/>
<accession>A0A6J6DXC8</accession>
<reference evidence="1" key="1">
    <citation type="submission" date="2020-05" db="EMBL/GenBank/DDBJ databases">
        <authorList>
            <person name="Chiriac C."/>
            <person name="Salcher M."/>
            <person name="Ghai R."/>
            <person name="Kavagutti S V."/>
        </authorList>
    </citation>
    <scope>NUCLEOTIDE SEQUENCE</scope>
</reference>
<evidence type="ECO:0000313" key="1">
    <source>
        <dbReference type="EMBL" id="CAB4568667.1"/>
    </source>
</evidence>
<dbReference type="AlphaFoldDB" id="A0A6J6DXC8"/>
<sequence>MPDKREVSNSLIELERTYDEIEVNPEGVDSLALIDGSYTRTSACPRFSRRSVVNAVTADERSFTTTASAKLPNAAAAAASQPLSISISPATLPIIETPRESFKSAEAPSRFSDVNFIASNLDSTAFRSRSATRSVSIKCASFCFEDSREDFALSKSESSPSSPESALAISNSYVEYSR</sequence>
<organism evidence="1">
    <name type="scientific">freshwater metagenome</name>
    <dbReference type="NCBI Taxonomy" id="449393"/>
    <lineage>
        <taxon>unclassified sequences</taxon>
        <taxon>metagenomes</taxon>
        <taxon>ecological metagenomes</taxon>
    </lineage>
</organism>
<name>A0A6J6DXC8_9ZZZZ</name>
<dbReference type="EMBL" id="CAEZTP010000021">
    <property type="protein sequence ID" value="CAB4568667.1"/>
    <property type="molecule type" value="Genomic_DNA"/>
</dbReference>